<name>A0A421B228_9PSEU</name>
<keyword evidence="2" id="KW-1185">Reference proteome</keyword>
<dbReference type="Proteomes" id="UP000282454">
    <property type="component" value="Unassembled WGS sequence"/>
</dbReference>
<sequence length="240" mass="25992">MGEHEEWLLGRDLVELGRAMDRPPSPRAVATIVAKAAERAPRPPRTRVLLAAAAVAAVLVLSVHADDLLRVETDGTGARPGPNAGDCSAWAAMDVVSRTDMTVETGWSPPADLGMWTAHQYFTRPTSTNKPAAMVQYTRGEDMLTLEFYPPPMRMDPHPVGAGDVETTEIGSYPAQWARPRTDSFYRVNTTIESSTGVLDRVSIICDGSRLTWLTPNGTIFALSGTVQETTLVELATSMP</sequence>
<evidence type="ECO:0000313" key="1">
    <source>
        <dbReference type="EMBL" id="RLK58321.1"/>
    </source>
</evidence>
<gene>
    <name evidence="1" type="ORF">CLV68_4418</name>
</gene>
<comment type="caution">
    <text evidence="1">The sequence shown here is derived from an EMBL/GenBank/DDBJ whole genome shotgun (WGS) entry which is preliminary data.</text>
</comment>
<dbReference type="AlphaFoldDB" id="A0A421B228"/>
<accession>A0A421B228</accession>
<proteinExistence type="predicted"/>
<organism evidence="1 2">
    <name type="scientific">Actinokineospora cianjurensis</name>
    <dbReference type="NCBI Taxonomy" id="585224"/>
    <lineage>
        <taxon>Bacteria</taxon>
        <taxon>Bacillati</taxon>
        <taxon>Actinomycetota</taxon>
        <taxon>Actinomycetes</taxon>
        <taxon>Pseudonocardiales</taxon>
        <taxon>Pseudonocardiaceae</taxon>
        <taxon>Actinokineospora</taxon>
    </lineage>
</organism>
<dbReference type="EMBL" id="RCDD01000003">
    <property type="protein sequence ID" value="RLK58321.1"/>
    <property type="molecule type" value="Genomic_DNA"/>
</dbReference>
<evidence type="ECO:0000313" key="2">
    <source>
        <dbReference type="Proteomes" id="UP000282454"/>
    </source>
</evidence>
<dbReference type="RefSeq" id="WP_121392756.1">
    <property type="nucleotide sequence ID" value="NZ_RCDD01000003.1"/>
</dbReference>
<protein>
    <submittedName>
        <fullName evidence="1">Uncharacterized protein</fullName>
    </submittedName>
</protein>
<reference evidence="1 2" key="1">
    <citation type="submission" date="2018-10" db="EMBL/GenBank/DDBJ databases">
        <title>Genomic Encyclopedia of Archaeal and Bacterial Type Strains, Phase II (KMG-II): from individual species to whole genera.</title>
        <authorList>
            <person name="Goeker M."/>
        </authorList>
    </citation>
    <scope>NUCLEOTIDE SEQUENCE [LARGE SCALE GENOMIC DNA]</scope>
    <source>
        <strain evidence="1 2">DSM 45657</strain>
    </source>
</reference>
<dbReference type="OrthoDB" id="10012552at2"/>